<keyword evidence="2" id="KW-0472">Membrane</keyword>
<name>A0ABR2HS65_9PEZI</name>
<evidence type="ECO:0000313" key="3">
    <source>
        <dbReference type="EMBL" id="KAK8851909.1"/>
    </source>
</evidence>
<organism evidence="3 4">
    <name type="scientific">Apiospora arundinis</name>
    <dbReference type="NCBI Taxonomy" id="335852"/>
    <lineage>
        <taxon>Eukaryota</taxon>
        <taxon>Fungi</taxon>
        <taxon>Dikarya</taxon>
        <taxon>Ascomycota</taxon>
        <taxon>Pezizomycotina</taxon>
        <taxon>Sordariomycetes</taxon>
        <taxon>Xylariomycetidae</taxon>
        <taxon>Amphisphaeriales</taxon>
        <taxon>Apiosporaceae</taxon>
        <taxon>Apiospora</taxon>
    </lineage>
</organism>
<evidence type="ECO:0000256" key="1">
    <source>
        <dbReference type="SAM" id="MobiDB-lite"/>
    </source>
</evidence>
<feature type="region of interest" description="Disordered" evidence="1">
    <location>
        <begin position="1"/>
        <end position="93"/>
    </location>
</feature>
<keyword evidence="4" id="KW-1185">Reference proteome</keyword>
<feature type="region of interest" description="Disordered" evidence="1">
    <location>
        <begin position="280"/>
        <end position="308"/>
    </location>
</feature>
<feature type="transmembrane region" description="Helical" evidence="2">
    <location>
        <begin position="132"/>
        <end position="157"/>
    </location>
</feature>
<reference evidence="3 4" key="1">
    <citation type="journal article" date="2024" name="IMA Fungus">
        <title>Apiospora arundinis, a panoply of carbohydrate-active enzymes and secondary metabolites.</title>
        <authorList>
            <person name="Sorensen T."/>
            <person name="Petersen C."/>
            <person name="Muurmann A.T."/>
            <person name="Christiansen J.V."/>
            <person name="Brundto M.L."/>
            <person name="Overgaard C.K."/>
            <person name="Boysen A.T."/>
            <person name="Wollenberg R.D."/>
            <person name="Larsen T.O."/>
            <person name="Sorensen J.L."/>
            <person name="Nielsen K.L."/>
            <person name="Sondergaard T.E."/>
        </authorList>
    </citation>
    <scope>NUCLEOTIDE SEQUENCE [LARGE SCALE GENOMIC DNA]</scope>
    <source>
        <strain evidence="3 4">AAU 773</strain>
    </source>
</reference>
<comment type="caution">
    <text evidence="3">The sequence shown here is derived from an EMBL/GenBank/DDBJ whole genome shotgun (WGS) entry which is preliminary data.</text>
</comment>
<accession>A0ABR2HS65</accession>
<evidence type="ECO:0000313" key="4">
    <source>
        <dbReference type="Proteomes" id="UP001390339"/>
    </source>
</evidence>
<keyword evidence="2" id="KW-1133">Transmembrane helix</keyword>
<evidence type="ECO:0008006" key="5">
    <source>
        <dbReference type="Google" id="ProtNLM"/>
    </source>
</evidence>
<gene>
    <name evidence="3" type="ORF">PGQ11_014388</name>
</gene>
<feature type="compositionally biased region" description="Acidic residues" evidence="1">
    <location>
        <begin position="34"/>
        <end position="45"/>
    </location>
</feature>
<dbReference type="EMBL" id="JAPCWZ010000009">
    <property type="protein sequence ID" value="KAK8851909.1"/>
    <property type="molecule type" value="Genomic_DNA"/>
</dbReference>
<feature type="compositionally biased region" description="Gly residues" evidence="1">
    <location>
        <begin position="281"/>
        <end position="291"/>
    </location>
</feature>
<protein>
    <recommendedName>
        <fullName evidence="5">Tat pathway signal sequence</fullName>
    </recommendedName>
</protein>
<proteinExistence type="predicted"/>
<evidence type="ECO:0000256" key="2">
    <source>
        <dbReference type="SAM" id="Phobius"/>
    </source>
</evidence>
<feature type="compositionally biased region" description="Low complexity" evidence="1">
    <location>
        <begin position="61"/>
        <end position="71"/>
    </location>
</feature>
<keyword evidence="2" id="KW-0812">Transmembrane</keyword>
<feature type="compositionally biased region" description="Gly residues" evidence="1">
    <location>
        <begin position="7"/>
        <end position="17"/>
    </location>
</feature>
<sequence>MRRGVISPGGGGGGGGRKSPTSFHNIINPLPVIAEDEASHEDDDAGNAPKVPKVPPRSPRRVSPLAAAAKARANRSRTAHAPPQPAATTTTRSLLSMRGAATGGNGGRTPVQESEKADGHSLKSWLAKRGGWYRFVIMAALAVCAIVALAVGLTLGLRQRNKSAMPSESGEEQPVLFPAGSYAFKTALLDVADDCTSNNATFRCYPFKTYNQSKSDASATYFWIITQVNSWAYQISAASNPFVPQFSNLSLTQLDANQFNERLTFSFSIHGAAVVPTTALGEGGSTSGGSGSDNNNNNENDNDDNNNAATCYYNDMTVTATIWTRRPAEFPTNLTTPVSSGGNGVSITSSTTFEPWPYAVQVVQRTRDTPDCRDVDGNRVGGDLVPPPDRAGNCTCLYANFDL</sequence>
<dbReference type="Proteomes" id="UP001390339">
    <property type="component" value="Unassembled WGS sequence"/>
</dbReference>